<feature type="domain" description="Endonuclease GajA/Old nuclease/RecF-like AAA" evidence="1">
    <location>
        <begin position="181"/>
        <end position="340"/>
    </location>
</feature>
<keyword evidence="3" id="KW-1185">Reference proteome</keyword>
<dbReference type="Pfam" id="PF13175">
    <property type="entry name" value="AAA_15"/>
    <property type="match status" value="2"/>
</dbReference>
<reference evidence="3" key="1">
    <citation type="journal article" date="2019" name="Int. J. Syst. Evol. Microbiol.">
        <title>The Global Catalogue of Microorganisms (GCM) 10K type strain sequencing project: providing services to taxonomists for standard genome sequencing and annotation.</title>
        <authorList>
            <consortium name="The Broad Institute Genomics Platform"/>
            <consortium name="The Broad Institute Genome Sequencing Center for Infectious Disease"/>
            <person name="Wu L."/>
            <person name="Ma J."/>
        </authorList>
    </citation>
    <scope>NUCLEOTIDE SEQUENCE [LARGE SCALE GENOMIC DNA]</scope>
    <source>
        <strain evidence="3">JCM 3366</strain>
    </source>
</reference>
<proteinExistence type="predicted"/>
<accession>A0ABW0T8G4</accession>
<feature type="domain" description="Endonuclease GajA/Old nuclease/RecF-like AAA" evidence="1">
    <location>
        <begin position="1"/>
        <end position="140"/>
    </location>
</feature>
<name>A0ABW0T8G4_9HYPH</name>
<comment type="caution">
    <text evidence="2">The sequence shown here is derived from an EMBL/GenBank/DDBJ whole genome shotgun (WGS) entry which is preliminary data.</text>
</comment>
<dbReference type="GO" id="GO:0004519">
    <property type="term" value="F:endonuclease activity"/>
    <property type="evidence" value="ECO:0007669"/>
    <property type="project" value="UniProtKB-KW"/>
</dbReference>
<keyword evidence="2" id="KW-0540">Nuclease</keyword>
<sequence length="574" mass="64607">MKIVSISIENFRSIISAKKIPFDNYTLLMGPNNEGKSNILQAFSIAMEILKNYKPRIVRQSGGRETVLSPDTRYRYYMRGGYNWERDYPLGLQSKRKHKPSSIVIEILLDQDEVEVFRNKIGSSLNGTLPIKIIFHKDEFAISIAKPGRGQVTLNKKTARIASFVSERMQFEYIPAIRTSKTAYDIIQELVNNELSRLSEDENYKKAIETIENLQAPVLDELSENISTTVSGFLSSVKTVKITTHKELRSRYFRQNIEVQVNDGERTSLERKGDGVQSLVSLALMRHASERLANGGNSIVAIEEPESHLHPKAIRDLRDIIFELSQENQVVVSSHSPLLVRWQGPTSTVIVRNNRASEATKISEVRDALGVVVSDNLTSVEFSLIVEGATDAMILDKIIKEEGAPELKAAFDAGRFALRPANGANKLSYLLASSEQNILGLHVFLDNDDAARREIEKALQERTLESKQYTLCTCQGMHNSEIEDLINPETYQEEILNKFGVDLNSSPFKGNDIWSNRIKATFLAAGKIWNDETKKSVKISVAKSFKESVYQNSIISQKRTSLDNLLNSLSSYLK</sequence>
<dbReference type="SUPFAM" id="SSF52540">
    <property type="entry name" value="P-loop containing nucleoside triphosphate hydrolases"/>
    <property type="match status" value="1"/>
</dbReference>
<dbReference type="RefSeq" id="WP_223021210.1">
    <property type="nucleotide sequence ID" value="NZ_CP078143.1"/>
</dbReference>
<evidence type="ECO:0000313" key="2">
    <source>
        <dbReference type="EMBL" id="MFC5585483.1"/>
    </source>
</evidence>
<keyword evidence="2" id="KW-0378">Hydrolase</keyword>
<dbReference type="InterPro" id="IPR041685">
    <property type="entry name" value="AAA_GajA/Old/RecF-like"/>
</dbReference>
<dbReference type="PANTHER" id="PTHR43581:SF4">
    <property type="entry name" value="ATP_GTP PHOSPHATASE"/>
    <property type="match status" value="1"/>
</dbReference>
<organism evidence="2 3">
    <name type="scientific">Nitratireductor kimnyeongensis</name>
    <dbReference type="NCBI Taxonomy" id="430679"/>
    <lineage>
        <taxon>Bacteria</taxon>
        <taxon>Pseudomonadati</taxon>
        <taxon>Pseudomonadota</taxon>
        <taxon>Alphaproteobacteria</taxon>
        <taxon>Hyphomicrobiales</taxon>
        <taxon>Phyllobacteriaceae</taxon>
        <taxon>Nitratireductor</taxon>
    </lineage>
</organism>
<dbReference type="InterPro" id="IPR027417">
    <property type="entry name" value="P-loop_NTPase"/>
</dbReference>
<evidence type="ECO:0000259" key="1">
    <source>
        <dbReference type="Pfam" id="PF13175"/>
    </source>
</evidence>
<dbReference type="Proteomes" id="UP001596107">
    <property type="component" value="Unassembled WGS sequence"/>
</dbReference>
<dbReference type="InterPro" id="IPR051396">
    <property type="entry name" value="Bact_Antivir_Def_Nuclease"/>
</dbReference>
<dbReference type="EMBL" id="JBHSNB010000002">
    <property type="protein sequence ID" value="MFC5585483.1"/>
    <property type="molecule type" value="Genomic_DNA"/>
</dbReference>
<dbReference type="PANTHER" id="PTHR43581">
    <property type="entry name" value="ATP/GTP PHOSPHATASE"/>
    <property type="match status" value="1"/>
</dbReference>
<evidence type="ECO:0000313" key="3">
    <source>
        <dbReference type="Proteomes" id="UP001596107"/>
    </source>
</evidence>
<keyword evidence="2" id="KW-0255">Endonuclease</keyword>
<gene>
    <name evidence="2" type="ORF">ACFPOD_10190</name>
</gene>
<dbReference type="Gene3D" id="3.40.50.300">
    <property type="entry name" value="P-loop containing nucleotide triphosphate hydrolases"/>
    <property type="match status" value="1"/>
</dbReference>
<protein>
    <submittedName>
        <fullName evidence="2">ATP-dependent endonuclease</fullName>
    </submittedName>
</protein>